<protein>
    <submittedName>
        <fullName evidence="1">Zinc-binding dehydrogenase</fullName>
    </submittedName>
</protein>
<organism evidence="1 2">
    <name type="scientific">Microvirga splendida</name>
    <dbReference type="NCBI Taxonomy" id="2795727"/>
    <lineage>
        <taxon>Bacteria</taxon>
        <taxon>Pseudomonadati</taxon>
        <taxon>Pseudomonadota</taxon>
        <taxon>Alphaproteobacteria</taxon>
        <taxon>Hyphomicrobiales</taxon>
        <taxon>Methylobacteriaceae</taxon>
        <taxon>Microvirga</taxon>
    </lineage>
</organism>
<dbReference type="Gene3D" id="3.90.180.10">
    <property type="entry name" value="Medium-chain alcohol dehydrogenases, catalytic domain"/>
    <property type="match status" value="1"/>
</dbReference>
<dbReference type="Proteomes" id="UP000620670">
    <property type="component" value="Unassembled WGS sequence"/>
</dbReference>
<dbReference type="RefSeq" id="WP_199050936.1">
    <property type="nucleotide sequence ID" value="NZ_JAELXT010000030.1"/>
</dbReference>
<evidence type="ECO:0000313" key="2">
    <source>
        <dbReference type="Proteomes" id="UP000620670"/>
    </source>
</evidence>
<sequence length="79" mass="8298">MFARTDLLHITVSNLTAWLEAGTVQALTLRFLALAEMAEAHRALESGGTTGQVALRTAPPFLNAAVDGATVHQASGPLR</sequence>
<dbReference type="Pfam" id="PF13602">
    <property type="entry name" value="ADH_zinc_N_2"/>
    <property type="match status" value="1"/>
</dbReference>
<comment type="caution">
    <text evidence="1">The sequence shown here is derived from an EMBL/GenBank/DDBJ whole genome shotgun (WGS) entry which is preliminary data.</text>
</comment>
<accession>A0ABS0Y5Y4</accession>
<reference evidence="2" key="1">
    <citation type="submission" date="2020-12" db="EMBL/GenBank/DDBJ databases">
        <title>Hymenobacter sp.</title>
        <authorList>
            <person name="Kim M.K."/>
        </authorList>
    </citation>
    <scope>NUCLEOTIDE SEQUENCE [LARGE SCALE GENOMIC DNA]</scope>
    <source>
        <strain evidence="2">BT325</strain>
    </source>
</reference>
<name>A0ABS0Y5Y4_9HYPH</name>
<proteinExistence type="predicted"/>
<dbReference type="EMBL" id="JAELXT010000030">
    <property type="protein sequence ID" value="MBJ6127716.1"/>
    <property type="molecule type" value="Genomic_DNA"/>
</dbReference>
<keyword evidence="2" id="KW-1185">Reference proteome</keyword>
<evidence type="ECO:0000313" key="1">
    <source>
        <dbReference type="EMBL" id="MBJ6127716.1"/>
    </source>
</evidence>
<gene>
    <name evidence="1" type="ORF">JAO75_20125</name>
</gene>